<comment type="caution">
    <text evidence="2">The sequence shown here is derived from an EMBL/GenBank/DDBJ whole genome shotgun (WGS) entry which is preliminary data.</text>
</comment>
<evidence type="ECO:0000313" key="2">
    <source>
        <dbReference type="EMBL" id="GAA1706411.1"/>
    </source>
</evidence>
<dbReference type="Pfam" id="PF13683">
    <property type="entry name" value="rve_3"/>
    <property type="match status" value="1"/>
</dbReference>
<dbReference type="InterPro" id="IPR009057">
    <property type="entry name" value="Homeodomain-like_sf"/>
</dbReference>
<dbReference type="SUPFAM" id="SSF46689">
    <property type="entry name" value="Homeodomain-like"/>
    <property type="match status" value="1"/>
</dbReference>
<proteinExistence type="predicted"/>
<organism evidence="2 3">
    <name type="scientific">Kribbella yunnanensis</name>
    <dbReference type="NCBI Taxonomy" id="190194"/>
    <lineage>
        <taxon>Bacteria</taxon>
        <taxon>Bacillati</taxon>
        <taxon>Actinomycetota</taxon>
        <taxon>Actinomycetes</taxon>
        <taxon>Propionibacteriales</taxon>
        <taxon>Kribbellaceae</taxon>
        <taxon>Kribbella</taxon>
    </lineage>
</organism>
<dbReference type="Gene3D" id="3.30.420.10">
    <property type="entry name" value="Ribonuclease H-like superfamily/Ribonuclease H"/>
    <property type="match status" value="1"/>
</dbReference>
<dbReference type="RefSeq" id="WP_344159902.1">
    <property type="nucleotide sequence ID" value="NZ_BAAANF010000020.1"/>
</dbReference>
<feature type="domain" description="Integrase catalytic" evidence="1">
    <location>
        <begin position="131"/>
        <end position="309"/>
    </location>
</feature>
<dbReference type="InterPro" id="IPR012337">
    <property type="entry name" value="RNaseH-like_sf"/>
</dbReference>
<dbReference type="Pfam" id="PF13551">
    <property type="entry name" value="HTH_29"/>
    <property type="match status" value="1"/>
</dbReference>
<keyword evidence="3" id="KW-1185">Reference proteome</keyword>
<dbReference type="PROSITE" id="PS50994">
    <property type="entry name" value="INTEGRASE"/>
    <property type="match status" value="1"/>
</dbReference>
<sequence length="387" mass="42882">MSRDGVAVHPVLAAAVFARSRGEKVNVSEVCREAGLSRKTFYKYLAQFEVLGLDGLFPQSRRPHHSPARTPAEVEDEIVLARKELAGAGWDYGAISIGYRLEEVLGDLSRVPSRATIHRILVRRGLVVPQPAKRPRRAMRRFERSRANELWQLDGWEYALADRTVVVVLSLSDDHSRLDLADYAAVSENGADTWKCFCLATSRYGLPAELVSDNGTAFTGKRRGFTTAFETSLLALGVHQIASSVAHPQTCGKNERSHRTARQWLAARPPAATLSQLQALLEEYRLGYNNRRHQGLHGLTPQQKYDLAEKTGPAGQPLTAPPIMSNPTVSPRGAIGVDNTEIGLSRRYAGATVTVFRTGDHVVVFHGDHLVRDLTIDRTRRYQPHPT</sequence>
<dbReference type="EMBL" id="BAAANF010000020">
    <property type="protein sequence ID" value="GAA1706411.1"/>
    <property type="molecule type" value="Genomic_DNA"/>
</dbReference>
<dbReference type="InterPro" id="IPR036397">
    <property type="entry name" value="RNaseH_sf"/>
</dbReference>
<evidence type="ECO:0000313" key="3">
    <source>
        <dbReference type="Proteomes" id="UP001500280"/>
    </source>
</evidence>
<dbReference type="InterPro" id="IPR001584">
    <property type="entry name" value="Integrase_cat-core"/>
</dbReference>
<name>A0ABN2IJR6_9ACTN</name>
<dbReference type="Proteomes" id="UP001500280">
    <property type="component" value="Unassembled WGS sequence"/>
</dbReference>
<gene>
    <name evidence="2" type="ORF">GCM10009745_62860</name>
</gene>
<dbReference type="SUPFAM" id="SSF53098">
    <property type="entry name" value="Ribonuclease H-like"/>
    <property type="match status" value="1"/>
</dbReference>
<dbReference type="PANTHER" id="PTHR35004:SF7">
    <property type="entry name" value="INTEGRASE PROTEIN"/>
    <property type="match status" value="1"/>
</dbReference>
<reference evidence="2 3" key="1">
    <citation type="journal article" date="2019" name="Int. J. Syst. Evol. Microbiol.">
        <title>The Global Catalogue of Microorganisms (GCM) 10K type strain sequencing project: providing services to taxonomists for standard genome sequencing and annotation.</title>
        <authorList>
            <consortium name="The Broad Institute Genomics Platform"/>
            <consortium name="The Broad Institute Genome Sequencing Center for Infectious Disease"/>
            <person name="Wu L."/>
            <person name="Ma J."/>
        </authorList>
    </citation>
    <scope>NUCLEOTIDE SEQUENCE [LARGE SCALE GENOMIC DNA]</scope>
    <source>
        <strain evidence="2 3">JCM 14307</strain>
    </source>
</reference>
<dbReference type="PANTHER" id="PTHR35004">
    <property type="entry name" value="TRANSPOSASE RV3428C-RELATED"/>
    <property type="match status" value="1"/>
</dbReference>
<accession>A0ABN2IJR6</accession>
<protein>
    <recommendedName>
        <fullName evidence="1">Integrase catalytic domain-containing protein</fullName>
    </recommendedName>
</protein>
<evidence type="ECO:0000259" key="1">
    <source>
        <dbReference type="PROSITE" id="PS50994"/>
    </source>
</evidence>